<evidence type="ECO:0000256" key="2">
    <source>
        <dbReference type="ARBA" id="ARBA00022741"/>
    </source>
</evidence>
<evidence type="ECO:0000256" key="1">
    <source>
        <dbReference type="ARBA" id="ARBA00022448"/>
    </source>
</evidence>
<dbReference type="OrthoDB" id="9804819at2"/>
<dbReference type="STRING" id="1471761.B0W44_04280"/>
<dbReference type="PANTHER" id="PTHR42939:SF3">
    <property type="entry name" value="ABC TRANSPORTER ATP-BINDING COMPONENT"/>
    <property type="match status" value="1"/>
</dbReference>
<reference evidence="5 6" key="1">
    <citation type="journal article" date="2015" name="Int. J. Syst. Evol. Microbiol.">
        <title>Novibacillus thermophilus gen. nov., sp. nov., a Gram-staining-negative and moderately thermophilic member of the family Thermoactinomycetaceae.</title>
        <authorList>
            <person name="Yang G."/>
            <person name="Chen J."/>
            <person name="Zhou S."/>
        </authorList>
    </citation>
    <scope>NUCLEOTIDE SEQUENCE [LARGE SCALE GENOMIC DNA]</scope>
    <source>
        <strain evidence="5 6">SG-1</strain>
    </source>
</reference>
<keyword evidence="6" id="KW-1185">Reference proteome</keyword>
<dbReference type="RefSeq" id="WP_077718922.1">
    <property type="nucleotide sequence ID" value="NZ_CP019699.1"/>
</dbReference>
<dbReference type="EMBL" id="CP019699">
    <property type="protein sequence ID" value="AQS55105.1"/>
    <property type="molecule type" value="Genomic_DNA"/>
</dbReference>
<dbReference type="Proteomes" id="UP000188603">
    <property type="component" value="Chromosome"/>
</dbReference>
<accession>A0A1U9K4X9</accession>
<evidence type="ECO:0000313" key="6">
    <source>
        <dbReference type="Proteomes" id="UP000188603"/>
    </source>
</evidence>
<proteinExistence type="predicted"/>
<dbReference type="SMART" id="SM00382">
    <property type="entry name" value="AAA"/>
    <property type="match status" value="1"/>
</dbReference>
<evidence type="ECO:0000313" key="5">
    <source>
        <dbReference type="EMBL" id="AQS55105.1"/>
    </source>
</evidence>
<gene>
    <name evidence="5" type="ORF">B0W44_04280</name>
</gene>
<dbReference type="PROSITE" id="PS50893">
    <property type="entry name" value="ABC_TRANSPORTER_2"/>
    <property type="match status" value="1"/>
</dbReference>
<dbReference type="InterPro" id="IPR003593">
    <property type="entry name" value="AAA+_ATPase"/>
</dbReference>
<dbReference type="Pfam" id="PF00005">
    <property type="entry name" value="ABC_tran"/>
    <property type="match status" value="1"/>
</dbReference>
<dbReference type="InterPro" id="IPR027417">
    <property type="entry name" value="P-loop_NTPase"/>
</dbReference>
<dbReference type="Gene3D" id="3.40.50.300">
    <property type="entry name" value="P-loop containing nucleotide triphosphate hydrolases"/>
    <property type="match status" value="1"/>
</dbReference>
<dbReference type="CDD" id="cd03230">
    <property type="entry name" value="ABC_DR_subfamily_A"/>
    <property type="match status" value="1"/>
</dbReference>
<keyword evidence="1" id="KW-0813">Transport</keyword>
<dbReference type="InterPro" id="IPR051782">
    <property type="entry name" value="ABC_Transporter_VariousFunc"/>
</dbReference>
<evidence type="ECO:0000256" key="3">
    <source>
        <dbReference type="ARBA" id="ARBA00022840"/>
    </source>
</evidence>
<dbReference type="GO" id="GO:0005524">
    <property type="term" value="F:ATP binding"/>
    <property type="evidence" value="ECO:0007669"/>
    <property type="project" value="UniProtKB-KW"/>
</dbReference>
<dbReference type="NCBIfam" id="NF047565">
    <property type="entry name" value="PSM_export_PmtA"/>
    <property type="match status" value="1"/>
</dbReference>
<dbReference type="SUPFAM" id="SSF52540">
    <property type="entry name" value="P-loop containing nucleoside triphosphate hydrolases"/>
    <property type="match status" value="1"/>
</dbReference>
<protein>
    <submittedName>
        <fullName evidence="5">Sodium ABC transporter ATP-binding protein</fullName>
    </submittedName>
</protein>
<organism evidence="5 6">
    <name type="scientific">Novibacillus thermophilus</name>
    <dbReference type="NCBI Taxonomy" id="1471761"/>
    <lineage>
        <taxon>Bacteria</taxon>
        <taxon>Bacillati</taxon>
        <taxon>Bacillota</taxon>
        <taxon>Bacilli</taxon>
        <taxon>Bacillales</taxon>
        <taxon>Thermoactinomycetaceae</taxon>
        <taxon>Novibacillus</taxon>
    </lineage>
</organism>
<keyword evidence="2" id="KW-0547">Nucleotide-binding</keyword>
<sequence length="288" mass="32794">MEDAVKLTHVSKSFDGFSLDRLSFSIKKGFITGFIGPNGAGKTTTIKLIMNLIKPDSGSIDVFGMDNVKHEKEIKERIGFVYADNHFYDHLSVESMKKVIAPFYKRWDEHTFQHYVKKFNLPPKRKIKQLSRGMKVKFALAVALSHNADLIVMDEPTSGLDPVFRSEILDILTEVIQDEEKTIFFSTHITSDLERIADYVTYIYDGRIVFSEEKDTILEQYLIVKGAKELLDADTRRVFDGLHETGVGFEGLTRHAAQARSLFGDEVVFERPSLEEIMVFTARSGQRA</sequence>
<feature type="domain" description="ABC transporter" evidence="4">
    <location>
        <begin position="5"/>
        <end position="230"/>
    </location>
</feature>
<name>A0A1U9K4X9_9BACL</name>
<dbReference type="GO" id="GO:0016887">
    <property type="term" value="F:ATP hydrolysis activity"/>
    <property type="evidence" value="ECO:0007669"/>
    <property type="project" value="InterPro"/>
</dbReference>
<keyword evidence="3 5" id="KW-0067">ATP-binding</keyword>
<evidence type="ECO:0000259" key="4">
    <source>
        <dbReference type="PROSITE" id="PS50893"/>
    </source>
</evidence>
<dbReference type="PANTHER" id="PTHR42939">
    <property type="entry name" value="ABC TRANSPORTER ATP-BINDING PROTEIN ALBC-RELATED"/>
    <property type="match status" value="1"/>
</dbReference>
<dbReference type="AlphaFoldDB" id="A0A1U9K4X9"/>
<dbReference type="KEGG" id="ntr:B0W44_04280"/>
<dbReference type="InterPro" id="IPR003439">
    <property type="entry name" value="ABC_transporter-like_ATP-bd"/>
</dbReference>